<accession>A0A8H7AR99</accession>
<protein>
    <recommendedName>
        <fullName evidence="8">Zn(2)-C6 fungal-type domain-containing protein</fullName>
    </recommendedName>
</protein>
<dbReference type="PANTHER" id="PTHR31944:SF131">
    <property type="entry name" value="HEME-RESPONSIVE ZINC FINGER TRANSCRIPTION FACTOR HAP1"/>
    <property type="match status" value="1"/>
</dbReference>
<dbReference type="Gene3D" id="4.10.240.10">
    <property type="entry name" value="Zn(2)-C6 fungal-type DNA-binding domain"/>
    <property type="match status" value="1"/>
</dbReference>
<dbReference type="Pfam" id="PF00172">
    <property type="entry name" value="Zn_clus"/>
    <property type="match status" value="1"/>
</dbReference>
<feature type="region of interest" description="Disordered" evidence="7">
    <location>
        <begin position="63"/>
        <end position="97"/>
    </location>
</feature>
<dbReference type="EMBL" id="JAACFV010000019">
    <property type="protein sequence ID" value="KAF7511522.1"/>
    <property type="molecule type" value="Genomic_DNA"/>
</dbReference>
<dbReference type="GO" id="GO:0008270">
    <property type="term" value="F:zinc ion binding"/>
    <property type="evidence" value="ECO:0007669"/>
    <property type="project" value="InterPro"/>
</dbReference>
<evidence type="ECO:0000256" key="2">
    <source>
        <dbReference type="ARBA" id="ARBA00022833"/>
    </source>
</evidence>
<sequence length="323" mass="36160">MATFDIITAESFAEESLQGEGRKRQRYREAVSCSECRQKKVKCDRNLPCNQCKIRKVQSKCTFTQTKSLRSPQSRASARNPEKRQPAAFQPRAQTPRKDFQEDFGRHENQLPGFSPRSPNYLAVLSGKDWTPETSMNALSDGYAGHQSAQQLQLQPQSSAWPMLTPPRIEHSHPTSVAGPSSPAEFPRRPFSKSEIPIRATAGSIDTNGLDTAVNSRQFDLSMNSDIPFSRVPRQNDFFNGTNNTNTPSGQLPTTHYPHIFPISTMQQNTLDASIVPPTFSAGATMHMPQPTTLITNQLLTNWVDDEGTTNALPWNYDFNWNS</sequence>
<name>A0A8H7AR99_9EURO</name>
<dbReference type="PROSITE" id="PS50048">
    <property type="entry name" value="ZN2_CY6_FUNGAL_2"/>
    <property type="match status" value="1"/>
</dbReference>
<dbReference type="GO" id="GO:0005634">
    <property type="term" value="C:nucleus"/>
    <property type="evidence" value="ECO:0007669"/>
    <property type="project" value="TreeGrafter"/>
</dbReference>
<dbReference type="GO" id="GO:0000978">
    <property type="term" value="F:RNA polymerase II cis-regulatory region sequence-specific DNA binding"/>
    <property type="evidence" value="ECO:0007669"/>
    <property type="project" value="TreeGrafter"/>
</dbReference>
<feature type="compositionally biased region" description="Low complexity" evidence="7">
    <location>
        <begin position="147"/>
        <end position="160"/>
    </location>
</feature>
<keyword evidence="2" id="KW-0862">Zinc</keyword>
<dbReference type="SUPFAM" id="SSF57701">
    <property type="entry name" value="Zn2/Cys6 DNA-binding domain"/>
    <property type="match status" value="1"/>
</dbReference>
<dbReference type="SMART" id="SM00066">
    <property type="entry name" value="GAL4"/>
    <property type="match status" value="1"/>
</dbReference>
<dbReference type="InterPro" id="IPR051430">
    <property type="entry name" value="Fungal_TF_Env_Response"/>
</dbReference>
<gene>
    <name evidence="9" type="ORF">GJ744_004110</name>
</gene>
<evidence type="ECO:0000256" key="6">
    <source>
        <dbReference type="ARBA" id="ARBA00023242"/>
    </source>
</evidence>
<keyword evidence="6" id="KW-0539">Nucleus</keyword>
<dbReference type="OrthoDB" id="4159781at2759"/>
<feature type="region of interest" description="Disordered" evidence="7">
    <location>
        <begin position="136"/>
        <end position="210"/>
    </location>
</feature>
<comment type="caution">
    <text evidence="9">The sequence shown here is derived from an EMBL/GenBank/DDBJ whole genome shotgun (WGS) entry which is preliminary data.</text>
</comment>
<evidence type="ECO:0000256" key="5">
    <source>
        <dbReference type="ARBA" id="ARBA00023163"/>
    </source>
</evidence>
<keyword evidence="4" id="KW-0238">DNA-binding</keyword>
<feature type="domain" description="Zn(2)-C6 fungal-type" evidence="8">
    <location>
        <begin position="32"/>
        <end position="63"/>
    </location>
</feature>
<evidence type="ECO:0000256" key="7">
    <source>
        <dbReference type="SAM" id="MobiDB-lite"/>
    </source>
</evidence>
<dbReference type="InterPro" id="IPR001138">
    <property type="entry name" value="Zn2Cys6_DnaBD"/>
</dbReference>
<dbReference type="InterPro" id="IPR036864">
    <property type="entry name" value="Zn2-C6_fun-type_DNA-bd_sf"/>
</dbReference>
<feature type="compositionally biased region" description="Polar residues" evidence="7">
    <location>
        <begin position="63"/>
        <end position="77"/>
    </location>
</feature>
<keyword evidence="3" id="KW-0805">Transcription regulation</keyword>
<proteinExistence type="predicted"/>
<evidence type="ECO:0000313" key="10">
    <source>
        <dbReference type="Proteomes" id="UP000606974"/>
    </source>
</evidence>
<keyword evidence="5" id="KW-0804">Transcription</keyword>
<dbReference type="GO" id="GO:0001228">
    <property type="term" value="F:DNA-binding transcription activator activity, RNA polymerase II-specific"/>
    <property type="evidence" value="ECO:0007669"/>
    <property type="project" value="TreeGrafter"/>
</dbReference>
<organism evidence="9 10">
    <name type="scientific">Endocarpon pusillum</name>
    <dbReference type="NCBI Taxonomy" id="364733"/>
    <lineage>
        <taxon>Eukaryota</taxon>
        <taxon>Fungi</taxon>
        <taxon>Dikarya</taxon>
        <taxon>Ascomycota</taxon>
        <taxon>Pezizomycotina</taxon>
        <taxon>Eurotiomycetes</taxon>
        <taxon>Chaetothyriomycetidae</taxon>
        <taxon>Verrucariales</taxon>
        <taxon>Verrucariaceae</taxon>
        <taxon>Endocarpon</taxon>
    </lineage>
</organism>
<evidence type="ECO:0000313" key="9">
    <source>
        <dbReference type="EMBL" id="KAF7511522.1"/>
    </source>
</evidence>
<evidence type="ECO:0000259" key="8">
    <source>
        <dbReference type="PROSITE" id="PS50048"/>
    </source>
</evidence>
<dbReference type="Proteomes" id="UP000606974">
    <property type="component" value="Unassembled WGS sequence"/>
</dbReference>
<dbReference type="PANTHER" id="PTHR31944">
    <property type="entry name" value="HEME-RESPONSIVE ZINC FINGER TRANSCRIPTION FACTOR HAP1"/>
    <property type="match status" value="1"/>
</dbReference>
<evidence type="ECO:0000256" key="1">
    <source>
        <dbReference type="ARBA" id="ARBA00022723"/>
    </source>
</evidence>
<dbReference type="CDD" id="cd00067">
    <property type="entry name" value="GAL4"/>
    <property type="match status" value="1"/>
</dbReference>
<dbReference type="PROSITE" id="PS00463">
    <property type="entry name" value="ZN2_CY6_FUNGAL_1"/>
    <property type="match status" value="1"/>
</dbReference>
<keyword evidence="1" id="KW-0479">Metal-binding</keyword>
<keyword evidence="10" id="KW-1185">Reference proteome</keyword>
<reference evidence="9" key="1">
    <citation type="submission" date="2020-02" db="EMBL/GenBank/DDBJ databases">
        <authorList>
            <person name="Palmer J.M."/>
        </authorList>
    </citation>
    <scope>NUCLEOTIDE SEQUENCE</scope>
    <source>
        <strain evidence="9">EPUS1.4</strain>
        <tissue evidence="9">Thallus</tissue>
    </source>
</reference>
<evidence type="ECO:0000256" key="3">
    <source>
        <dbReference type="ARBA" id="ARBA00023015"/>
    </source>
</evidence>
<evidence type="ECO:0000256" key="4">
    <source>
        <dbReference type="ARBA" id="ARBA00023125"/>
    </source>
</evidence>
<dbReference type="AlphaFoldDB" id="A0A8H7AR99"/>